<organism evidence="1">
    <name type="scientific">bioreactor metagenome</name>
    <dbReference type="NCBI Taxonomy" id="1076179"/>
    <lineage>
        <taxon>unclassified sequences</taxon>
        <taxon>metagenomes</taxon>
        <taxon>ecological metagenomes</taxon>
    </lineage>
</organism>
<protein>
    <submittedName>
        <fullName evidence="1">Uncharacterized protein</fullName>
    </submittedName>
</protein>
<evidence type="ECO:0000313" key="1">
    <source>
        <dbReference type="EMBL" id="MPM28130.1"/>
    </source>
</evidence>
<accession>A0A644YI48</accession>
<name>A0A644YI48_9ZZZZ</name>
<dbReference type="EMBL" id="VSSQ01005170">
    <property type="protein sequence ID" value="MPM28130.1"/>
    <property type="molecule type" value="Genomic_DNA"/>
</dbReference>
<comment type="caution">
    <text evidence="1">The sequence shown here is derived from an EMBL/GenBank/DDBJ whole genome shotgun (WGS) entry which is preliminary data.</text>
</comment>
<dbReference type="AlphaFoldDB" id="A0A644YI48"/>
<gene>
    <name evidence="1" type="ORF">SDC9_74649</name>
</gene>
<proteinExistence type="predicted"/>
<reference evidence="1" key="1">
    <citation type="submission" date="2019-08" db="EMBL/GenBank/DDBJ databases">
        <authorList>
            <person name="Kucharzyk K."/>
            <person name="Murdoch R.W."/>
            <person name="Higgins S."/>
            <person name="Loffler F."/>
        </authorList>
    </citation>
    <scope>NUCLEOTIDE SEQUENCE</scope>
</reference>
<sequence length="80" mass="9597">MVYIDYFKTSHFISIYNEIVVHFLFTNSSSFKLHQKQTNDTFEILISVDQLINNKDWICIGILSLNFLRNDNFCLFFKHL</sequence>